<accession>A0A438JHT8</accession>
<comment type="similarity">
    <text evidence="2 13">Belongs to the glutamate-gated ion channel (TC 1.A.10.1) family.</text>
</comment>
<reference evidence="17 18" key="1">
    <citation type="journal article" date="2018" name="PLoS Genet.">
        <title>Population sequencing reveals clonal diversity and ancestral inbreeding in the grapevine cultivar Chardonnay.</title>
        <authorList>
            <person name="Roach M.J."/>
            <person name="Johnson D.L."/>
            <person name="Bohlmann J."/>
            <person name="van Vuuren H.J."/>
            <person name="Jones S.J."/>
            <person name="Pretorius I.S."/>
            <person name="Schmidt S.A."/>
            <person name="Borneman A.R."/>
        </authorList>
    </citation>
    <scope>NUCLEOTIDE SEQUENCE [LARGE SCALE GENOMIC DNA]</scope>
    <source>
        <strain evidence="18">cv. Chardonnay</strain>
        <tissue evidence="17">Leaf</tissue>
    </source>
</reference>
<evidence type="ECO:0000256" key="5">
    <source>
        <dbReference type="ARBA" id="ARBA00022729"/>
    </source>
</evidence>
<dbReference type="Proteomes" id="UP000288805">
    <property type="component" value="Unassembled WGS sequence"/>
</dbReference>
<sequence length="839" mass="94349">MRHVVALPLALWVCVIFHGSVLCQRPAVVNIGAVFTFDSVIGRPAKVAMKVAVSDVNSDPRILNGTELNLIMGDAKCSVFMGCIAEENPRNHANLVLRGLITTFFSVVLERQVLAIIGPQSSSIAHMISQIANSLQVPQISYAATDPTLSTLQFPFFLRTTHSDSYQMAAMADLIDYYGWKEVIVIFVDDDYGRNGMAALDDELEKRGSKISYKLPLPTEFNVRDFTEMLNKSKLIGPRVYVVHVNPDPSFRIFSIAQKLQMMTRGYVWLATDWLCATLDSFSPMNQTSLRFLQGGSWTSSTYSTIQEEGCFCVPVEKNAEKRINFTGLTGQIQFDPERNVINGSYDVINIVHTEIRGVGYWSNYSGLSVLPPEDLKGEQNRNSLLDQKLRIVTWPGGITEKPRGWEIAANERPLRLGIPKRTSFVDFVTELNNSHKVQGYCIDVFNAALKLVPYNVPHTFIPFGDGRSNPHYDELVQKVADDVFDGVVGDVAIVTNRTRIVDFTQPYAATGLVIVAPVHNTKLSAWVFLKPFTVEMWCVTAAAFVMIAVVIWILEHRVNDDFRGPPKRQLITMFLRRYQKHIRTDSDGGMAFLIDGIDSLIASDLPIGYQVGSFAFSYLRDSLYVHQSRLVSLGSPEAYEMALRKGPKGGGVAAIVDELPYVELFLEKQKDFGVFGQTFTKSGWGFAFQKDSPLAADLSTAILRLSETGTLQKIHENWFCKMGCPGWRRRKSEPNQLHMISFWGLYLLCGSITLIALLVFLLRTIRQFARYKRKKPIQIGDSPSVSSNTRCSQVIYNFFDFIDEKEEAIKKMFKQQENPQPQLGLIRNLWVLHGVPPH</sequence>
<feature type="transmembrane region" description="Helical" evidence="14">
    <location>
        <begin position="537"/>
        <end position="555"/>
    </location>
</feature>
<name>A0A438JHT8_VITVI</name>
<comment type="subcellular location">
    <subcellularLocation>
        <location evidence="1">Membrane</location>
        <topology evidence="1">Multi-pass membrane protein</topology>
    </subcellularLocation>
</comment>
<keyword evidence="11 13" id="KW-1071">Ligand-gated ion channel</keyword>
<feature type="domain" description="Ionotropic glutamate receptor C-terminal" evidence="16">
    <location>
        <begin position="416"/>
        <end position="722"/>
    </location>
</feature>
<gene>
    <name evidence="17" type="primary">GLR3.4_0</name>
    <name evidence="17" type="ORF">CK203_014121</name>
</gene>
<dbReference type="InterPro" id="IPR000337">
    <property type="entry name" value="GPCR_3"/>
</dbReference>
<evidence type="ECO:0000313" key="17">
    <source>
        <dbReference type="EMBL" id="RVX08528.1"/>
    </source>
</evidence>
<evidence type="ECO:0000256" key="2">
    <source>
        <dbReference type="ARBA" id="ARBA00008685"/>
    </source>
</evidence>
<keyword evidence="8 13" id="KW-0472">Membrane</keyword>
<dbReference type="InterPro" id="IPR001638">
    <property type="entry name" value="Solute-binding_3/MltF_N"/>
</dbReference>
<evidence type="ECO:0000256" key="12">
    <source>
        <dbReference type="ARBA" id="ARBA00023303"/>
    </source>
</evidence>
<dbReference type="InterPro" id="IPR028082">
    <property type="entry name" value="Peripla_BP_I"/>
</dbReference>
<evidence type="ECO:0000256" key="1">
    <source>
        <dbReference type="ARBA" id="ARBA00004141"/>
    </source>
</evidence>
<keyword evidence="5 15" id="KW-0732">Signal</keyword>
<dbReference type="Gene3D" id="3.40.50.2300">
    <property type="match status" value="2"/>
</dbReference>
<keyword evidence="10" id="KW-0325">Glycoprotein</keyword>
<comment type="function">
    <text evidence="13">Glutamate-gated receptor that probably acts as non-selective cation channel.</text>
</comment>
<dbReference type="InterPro" id="IPR001828">
    <property type="entry name" value="ANF_lig-bd_rcpt"/>
</dbReference>
<dbReference type="Pfam" id="PF00497">
    <property type="entry name" value="SBP_bac_3"/>
    <property type="match status" value="1"/>
</dbReference>
<dbReference type="FunFam" id="3.40.50.2300:FF:000081">
    <property type="entry name" value="Glutamate receptor"/>
    <property type="match status" value="1"/>
</dbReference>
<evidence type="ECO:0000256" key="8">
    <source>
        <dbReference type="ARBA" id="ARBA00023136"/>
    </source>
</evidence>
<evidence type="ECO:0000256" key="9">
    <source>
        <dbReference type="ARBA" id="ARBA00023170"/>
    </source>
</evidence>
<feature type="transmembrane region" description="Helical" evidence="14">
    <location>
        <begin position="741"/>
        <end position="766"/>
    </location>
</feature>
<dbReference type="InterPro" id="IPR001320">
    <property type="entry name" value="Iontro_rcpt_C"/>
</dbReference>
<organism evidence="17 18">
    <name type="scientific">Vitis vinifera</name>
    <name type="common">Grape</name>
    <dbReference type="NCBI Taxonomy" id="29760"/>
    <lineage>
        <taxon>Eukaryota</taxon>
        <taxon>Viridiplantae</taxon>
        <taxon>Streptophyta</taxon>
        <taxon>Embryophyta</taxon>
        <taxon>Tracheophyta</taxon>
        <taxon>Spermatophyta</taxon>
        <taxon>Magnoliopsida</taxon>
        <taxon>eudicotyledons</taxon>
        <taxon>Gunneridae</taxon>
        <taxon>Pentapetalae</taxon>
        <taxon>rosids</taxon>
        <taxon>Vitales</taxon>
        <taxon>Vitaceae</taxon>
        <taxon>Viteae</taxon>
        <taxon>Vitis</taxon>
    </lineage>
</organism>
<evidence type="ECO:0000256" key="7">
    <source>
        <dbReference type="ARBA" id="ARBA00023065"/>
    </source>
</evidence>
<keyword evidence="7 13" id="KW-0406">Ion transport</keyword>
<evidence type="ECO:0000256" key="4">
    <source>
        <dbReference type="ARBA" id="ARBA00022692"/>
    </source>
</evidence>
<keyword evidence="12 13" id="KW-0407">Ion channel</keyword>
<dbReference type="InterPro" id="IPR017103">
    <property type="entry name" value="Iontropic_Glu_rcpt_pln"/>
</dbReference>
<dbReference type="GO" id="GO:0004930">
    <property type="term" value="F:G protein-coupled receptor activity"/>
    <property type="evidence" value="ECO:0007669"/>
    <property type="project" value="InterPro"/>
</dbReference>
<keyword evidence="6 14" id="KW-1133">Transmembrane helix</keyword>
<keyword evidence="9 13" id="KW-0675">Receptor</keyword>
<evidence type="ECO:0000256" key="3">
    <source>
        <dbReference type="ARBA" id="ARBA00022448"/>
    </source>
</evidence>
<feature type="chain" id="PRO_5019005401" description="Glutamate receptor" evidence="15">
    <location>
        <begin position="24"/>
        <end position="839"/>
    </location>
</feature>
<dbReference type="GO" id="GO:0016020">
    <property type="term" value="C:membrane"/>
    <property type="evidence" value="ECO:0007669"/>
    <property type="project" value="UniProtKB-SubCell"/>
</dbReference>
<keyword evidence="3 13" id="KW-0813">Transport</keyword>
<evidence type="ECO:0000256" key="13">
    <source>
        <dbReference type="PIRNR" id="PIRNR037090"/>
    </source>
</evidence>
<feature type="signal peptide" evidence="15">
    <location>
        <begin position="1"/>
        <end position="23"/>
    </location>
</feature>
<dbReference type="CDD" id="cd13686">
    <property type="entry name" value="GluR_Plant"/>
    <property type="match status" value="1"/>
</dbReference>
<dbReference type="FunFam" id="3.40.190.10:FF:000175">
    <property type="entry name" value="Glutamate receptor"/>
    <property type="match status" value="1"/>
</dbReference>
<dbReference type="InterPro" id="IPR015683">
    <property type="entry name" value="Ionotropic_Glu_rcpt"/>
</dbReference>
<dbReference type="EMBL" id="QGNW01000041">
    <property type="protein sequence ID" value="RVX08528.1"/>
    <property type="molecule type" value="Genomic_DNA"/>
</dbReference>
<comment type="caution">
    <text evidence="17">The sequence shown here is derived from an EMBL/GenBank/DDBJ whole genome shotgun (WGS) entry which is preliminary data.</text>
</comment>
<dbReference type="SMART" id="SM00079">
    <property type="entry name" value="PBPe"/>
    <property type="match status" value="1"/>
</dbReference>
<evidence type="ECO:0000256" key="15">
    <source>
        <dbReference type="SAM" id="SignalP"/>
    </source>
</evidence>
<dbReference type="AlphaFoldDB" id="A0A438JHT8"/>
<dbReference type="PRINTS" id="PR00248">
    <property type="entry name" value="GPCRMGR"/>
</dbReference>
<dbReference type="Pfam" id="PF01094">
    <property type="entry name" value="ANF_receptor"/>
    <property type="match status" value="1"/>
</dbReference>
<evidence type="ECO:0000256" key="11">
    <source>
        <dbReference type="ARBA" id="ARBA00023286"/>
    </source>
</evidence>
<dbReference type="SUPFAM" id="SSF53850">
    <property type="entry name" value="Periplasmic binding protein-like II"/>
    <property type="match status" value="1"/>
</dbReference>
<evidence type="ECO:0000256" key="6">
    <source>
        <dbReference type="ARBA" id="ARBA00022989"/>
    </source>
</evidence>
<dbReference type="Gene3D" id="1.10.287.70">
    <property type="match status" value="1"/>
</dbReference>
<protein>
    <recommendedName>
        <fullName evidence="13">Glutamate receptor</fullName>
    </recommendedName>
</protein>
<evidence type="ECO:0000256" key="10">
    <source>
        <dbReference type="ARBA" id="ARBA00023180"/>
    </source>
</evidence>
<dbReference type="PANTHER" id="PTHR18966">
    <property type="entry name" value="IONOTROPIC GLUTAMATE RECEPTOR"/>
    <property type="match status" value="1"/>
</dbReference>
<proteinExistence type="inferred from homology"/>
<evidence type="ECO:0000313" key="18">
    <source>
        <dbReference type="Proteomes" id="UP000288805"/>
    </source>
</evidence>
<dbReference type="SUPFAM" id="SSF53822">
    <property type="entry name" value="Periplasmic binding protein-like I"/>
    <property type="match status" value="1"/>
</dbReference>
<dbReference type="Gene3D" id="3.40.190.10">
    <property type="entry name" value="Periplasmic binding protein-like II"/>
    <property type="match status" value="3"/>
</dbReference>
<dbReference type="PIRSF" id="PIRSF037090">
    <property type="entry name" value="Iontro_Glu-like_rcpt_pln"/>
    <property type="match status" value="1"/>
</dbReference>
<dbReference type="GO" id="GO:0015276">
    <property type="term" value="F:ligand-gated monoatomic ion channel activity"/>
    <property type="evidence" value="ECO:0007669"/>
    <property type="project" value="InterPro"/>
</dbReference>
<evidence type="ECO:0000259" key="16">
    <source>
        <dbReference type="SMART" id="SM00079"/>
    </source>
</evidence>
<evidence type="ECO:0000256" key="14">
    <source>
        <dbReference type="SAM" id="Phobius"/>
    </source>
</evidence>
<dbReference type="FunFam" id="3.40.190.10:FF:000054">
    <property type="entry name" value="Glutamate receptor"/>
    <property type="match status" value="1"/>
</dbReference>
<keyword evidence="4 14" id="KW-0812">Transmembrane</keyword>